<reference evidence="1" key="1">
    <citation type="submission" date="2020-06" db="EMBL/GenBank/DDBJ databases">
        <title>WGS assembly of Ceratodon purpureus strain R40.</title>
        <authorList>
            <person name="Carey S.B."/>
            <person name="Jenkins J."/>
            <person name="Shu S."/>
            <person name="Lovell J.T."/>
            <person name="Sreedasyam A."/>
            <person name="Maumus F."/>
            <person name="Tiley G.P."/>
            <person name="Fernandez-Pozo N."/>
            <person name="Barry K."/>
            <person name="Chen C."/>
            <person name="Wang M."/>
            <person name="Lipzen A."/>
            <person name="Daum C."/>
            <person name="Saski C.A."/>
            <person name="Payton A.C."/>
            <person name="Mcbreen J.C."/>
            <person name="Conrad R.E."/>
            <person name="Kollar L.M."/>
            <person name="Olsson S."/>
            <person name="Huttunen S."/>
            <person name="Landis J.B."/>
            <person name="Wickett N.J."/>
            <person name="Johnson M.G."/>
            <person name="Rensing S.A."/>
            <person name="Grimwood J."/>
            <person name="Schmutz J."/>
            <person name="Mcdaniel S.F."/>
        </authorList>
    </citation>
    <scope>NUCLEOTIDE SEQUENCE</scope>
    <source>
        <strain evidence="1">R40</strain>
    </source>
</reference>
<dbReference type="Proteomes" id="UP000822688">
    <property type="component" value="Chromosome V"/>
</dbReference>
<protein>
    <submittedName>
        <fullName evidence="1">Uncharacterized protein</fullName>
    </submittedName>
</protein>
<comment type="caution">
    <text evidence="1">The sequence shown here is derived from an EMBL/GenBank/DDBJ whole genome shotgun (WGS) entry which is preliminary data.</text>
</comment>
<dbReference type="EMBL" id="CM026426">
    <property type="protein sequence ID" value="KAG0574146.1"/>
    <property type="molecule type" value="Genomic_DNA"/>
</dbReference>
<evidence type="ECO:0000313" key="2">
    <source>
        <dbReference type="Proteomes" id="UP000822688"/>
    </source>
</evidence>
<gene>
    <name evidence="1" type="ORF">KC19_VG237900</name>
</gene>
<proteinExistence type="predicted"/>
<keyword evidence="2" id="KW-1185">Reference proteome</keyword>
<organism evidence="1 2">
    <name type="scientific">Ceratodon purpureus</name>
    <name type="common">Fire moss</name>
    <name type="synonym">Dicranum purpureum</name>
    <dbReference type="NCBI Taxonomy" id="3225"/>
    <lineage>
        <taxon>Eukaryota</taxon>
        <taxon>Viridiplantae</taxon>
        <taxon>Streptophyta</taxon>
        <taxon>Embryophyta</taxon>
        <taxon>Bryophyta</taxon>
        <taxon>Bryophytina</taxon>
        <taxon>Bryopsida</taxon>
        <taxon>Dicranidae</taxon>
        <taxon>Pseudoditrichales</taxon>
        <taxon>Ditrichaceae</taxon>
        <taxon>Ceratodon</taxon>
    </lineage>
</organism>
<sequence>MALSIGFATLATDICGETTREEQIKRASKFLLRIPRISLLHGFNFEHLCGRYDMTILCHFPFVLDIVK</sequence>
<accession>A0A8T0HTH4</accession>
<evidence type="ECO:0000313" key="1">
    <source>
        <dbReference type="EMBL" id="KAG0574146.1"/>
    </source>
</evidence>
<dbReference type="AlphaFoldDB" id="A0A8T0HTH4"/>
<name>A0A8T0HTH4_CERPU</name>